<feature type="region of interest" description="Disordered" evidence="1">
    <location>
        <begin position="1"/>
        <end position="58"/>
    </location>
</feature>
<feature type="compositionally biased region" description="Polar residues" evidence="1">
    <location>
        <begin position="19"/>
        <end position="44"/>
    </location>
</feature>
<dbReference type="SMART" id="SM00382">
    <property type="entry name" value="AAA"/>
    <property type="match status" value="2"/>
</dbReference>
<dbReference type="OrthoDB" id="2423195at2759"/>
<evidence type="ECO:0000313" key="3">
    <source>
        <dbReference type="EMBL" id="CUG86992.1"/>
    </source>
</evidence>
<sequence>MSSYHDPKNATDSVAEVMPQQTQPDAQQELGNPVGSENTSTVSFHSIRDPDDLPHHEEGSVTANAVGTATNATGVDDNNAINATALPGEAIMEANAPATSLFENHKRNFHLIEKLWTNLHPDSYLVRWLTAQKVVKPSAMNDPVHDILLGLSEESRSDLDALLSSIIGSPSSIKLDLAVFPAPRQSQSFCGYLKEMLVFLNQSVDNTFVQGFCDGSPTQSWCNTQGIPNVFEWLRAKPSLMTAVNYKKANGTNLSESIFEDMIPFALMEQACQVFNIRQYRNHCQSLQPFPKYPLGITCDVVRAWWKLIEKECSSTRDESISSDERNTSPQDNVDRQADQSNPDDEAAKQRTLLERGVSGVKSVLSQLGSYAGVTRPPPTAAHSHDALPLALTPREVHVDAGHHSAEGTACWHWLEAAIRRQERTQIVLDYMNKNCNSPIPQTSVFGSRQIAPATKAALTELLSRTSVQRWYSQKSSPSSFFERNFRTWMRDCGVSYIFKDGVNGRNLCDIIDKISAKSEYDPYCIDDVLKWATYNDNATRSRVTFLACTVEFRSETHPRIKAHISSLATRSEVAPMLVLQGLVFPLLQKGYPNGTFVDDFVCEIVYFGTWDARPEAQDVYTLANNMLEKSILHDTERAMRLKHINITWSKLIAMVKANTKVVSQEWCAQRFPLELLTHNQHLKINLSVPPFDALHLAYRSLVEPKSLSKQNLLHLSDELVAILMQRVPQASISTVNVAALFQTVANDFERQKRCFRLVCDFCTALPNSSLKYWLQKEHVFEPTLPALDVPFQSYSIFRHPVLDVLLANRNNSERGIEILEKVLEQIKNNSVDVYSEKIRYTPSSHFDFVAILRDLLYHLENLVDGKSIRDLLELGAEWCGRKGIPRLVDWCEARLELRKFLRVVEQRHGDNAVLTQTPLFFMLRNAVELTTGKTYREFDQQLMKRYHRVLPLGITKQVVAQWLAYCSPEKIKVREFRETNMQSLKRLLAQRANDNHTKAWSDGESKSILAASNILIATMPRRLKENERPDGFFSQDTYNFDDFCRGVSEAHQRHSTILEVLTPDNVIRLTALHEAFQQSGLGQSNMNDLSSVIADGCFECQTSECYDSPDGVARSHWISQRHPTKKTHEVKRLDADLTSTILAEIGVSKATRTEDEERFANIVPTLTRLVEVGIYSLSRGYREFVSSASKKFPRLSKEIDLKHHEINGRHTGFRFCAKLSTIGPNVGQLSYPALSDLIRDIASECENFVCSIEAQRIVSPVMKCFDDKEVGFMLSVMLNTMSEIAAKSISQLVSLRLGNVAVDVGDLDGLQGEDFTVRLQKLSQVLAKCREHSNVPMSAPSFVPQVLYVTNADDWPLAVAGVFASHRNLSAFQLCLPIETRSADLFSARESFLRRLHSGAYQLDTTSRLLQKFCLVVPEIVSDTSDTFSLLKEECRASSVQLVVIVNSKLISIDGRSLFSDHTASRAPLSNALFFDPSVSQIGAVIGPSRSGKMMKSINYARKVLKKDTTITVKPCLRFLSGATTPHDLHNMLEDLGDTGSVVIIEIGTGISHQLQALIFSLCLRSWASRDGTCVHRTNPVILKVHSRLEQQLPVFQLLHCDRSATATRPEATLKHQFEILAKSMLPALGSNSKLLRVISSCGDKLSLASVVPLTSKSWHSIHDPKNNVELKKMKTSSELPEFLITFNNAKRSCPLVSCVDEELTQNVVEGLDYCGNAIPCHYLDKKSSADLWRFAFDVLCTPSSLRIVPGLVMTPSILQSLIRLDLSVRARQHCKKREDDGVVTFVGETGSGKTQLVSTYCCYRGWGAPTVIHVNTGTTAADIINQVRDLKNSSEKVFNDPTPKIIFFDEFNTSPVQDIIKRIMLDRILPDGTCLPSTHDGWIFIAACNPYAVLHEGGRDGRVVLKYTVQPEVSPSLVDSCWRLPLPTEAEESSIVASMCAKCNVSEDDTNYFVKTIPRVHKYLASKADAIPFSLRTVSRLLRLYRHLDLITCLDAIADETVQCKHTAAVGVEVSEPSIPSSHLAPLALAVNYYVALPQKKRDVLEAELKRIAARDVSLSGALDHFGEKLRTLYETCTGAVKDALPTLLYRETSLNETLAVTYLCVYSQTPLILIGPPGSSKTLATFMIAWGQVQKAFSHLKSIELPLYFQCSNRTSPHSIQKAMADANAQQAKGSVFVHVFDEIGNADQAPGHPLRVLNEYLERSVFQQDGTPEDISPQAETDHVAFIGTSNYNLDRSLLGRAIILQRDIPTKKELLSMFPPKSNKEFVESIHKELLDVEVMQSQQSYFAGGNIYHNKLTMRDIYALLSETNNPTKCLTVDCPCEGLPGRNAYCCAECEGGVPCQTKVHTRSNGTQAPKAMELISTANNPNSNNVVRIAILKSMGNRGERILGNVSEVTRTNIQLLLLQRRCETIRACLAAHQPSHGDSEAPQHQPQRFHQSPQRPLLIAADQLCTVMAALDAQHLKEHCDIIYGKHLVFDEQMVTTTMLQLRSAMMTPGRVCILVDCEPLIDNLLDVFNGFYQQEGGSHLTVRVVLDGRSAFWPVTADFNTRCVLVTIDSTSQFRSFTPAGESRFEKVYLTSNMYTTRYSSFDKAAKTYQQEELGLDTPPHLGIQGYHPLMMAAFHHQQQQFGASIEPMYRLLAKPAALKKSHQDAQSVLSRICSLVKRQNLSSVIDRFLSSSLHSLVLCPVNIKNTNSRELQTLSNAKALLEHVKQEFKVRKVEAQSLALRSATPDMLLDIAVKNIMASARDVVVFAISNSSSHPITASNLLAVCHFIATVASDYRIKVLMFAPCISSQSLNADHSVSQLTVPPDWSVSFCEEVLPEPLNAGQSQRIARLRYINVVNSTVPDVFVGSDVKCEFDDHVRRSIADVCLNHLKKRCEGETISTCCAVEEVLEYQRIIIDLRWELSLHFSNHNVLIRNKKNLNAGWTAMSNSLLLNGEKLVRPMFLLSPARAGGLPAVQCVGDPFTTVDHRVISQIDAIYNTLKTSSSSNASIGGLELQKGVTLARLCGCHSDIEIIAVVRLHSAFPTRFPLPLSPHQLALLRQFMFFTPRNVRLNNEKGYDDPPSLDREHVVEFLESSSSSDTKTHAVAFAKVCNSVFLNRVRRSSSIFPSHVNVASSDPLRDPNFSNTQPSEPLKIRPTECDIFVRLALTFSVELAKTIFLSEAFRIDASAVTDEYPASFVQKGICMRDQMECASHQRQALVALERYFGVKSEVSSGLPPPQPDNSDELEPSLEGPTSTENKMQLDVLKVLRNRLFEIERQCGLPLLGHYVHLYRVMREQLLITEPALSSASSPKTPHQNPAPRADEKEKLFGACTLEMMQSLTIGCLPSTLRQYVQKFLRSDQFATDDTQVLDVYNLLAKRIRKLIMYHNDYLLECDALIVGHVSSTSRRQRTFLDWPLLTVHHQIVCTELLDEILTTDHSDALSAWCHLEEALVGIPILSVEHFPLIPSDQHYLDPVFHSEPRPSEIFPE</sequence>
<name>A0A0S4JA48_BODSA</name>
<accession>A0A0S4JA48</accession>
<dbReference type="InterPro" id="IPR031248">
    <property type="entry name" value="RNF213"/>
</dbReference>
<dbReference type="EMBL" id="CYKH01001421">
    <property type="protein sequence ID" value="CUG86992.1"/>
    <property type="molecule type" value="Genomic_DNA"/>
</dbReference>
<dbReference type="InterPro" id="IPR003593">
    <property type="entry name" value="AAA+_ATPase"/>
</dbReference>
<proteinExistence type="predicted"/>
<feature type="compositionally biased region" description="Basic and acidic residues" evidence="1">
    <location>
        <begin position="317"/>
        <end position="338"/>
    </location>
</feature>
<dbReference type="Proteomes" id="UP000051952">
    <property type="component" value="Unassembled WGS sequence"/>
</dbReference>
<dbReference type="VEuPathDB" id="TriTrypDB:BSAL_07855"/>
<evidence type="ECO:0000259" key="2">
    <source>
        <dbReference type="SMART" id="SM00382"/>
    </source>
</evidence>
<dbReference type="Gene3D" id="3.40.50.300">
    <property type="entry name" value="P-loop containing nucleotide triphosphate hydrolases"/>
    <property type="match status" value="2"/>
</dbReference>
<evidence type="ECO:0000313" key="4">
    <source>
        <dbReference type="Proteomes" id="UP000051952"/>
    </source>
</evidence>
<dbReference type="PANTHER" id="PTHR22605">
    <property type="entry name" value="RZ-TYPE DOMAIN-CONTAINING PROTEIN"/>
    <property type="match status" value="1"/>
</dbReference>
<feature type="region of interest" description="Disordered" evidence="1">
    <location>
        <begin position="3226"/>
        <end position="3252"/>
    </location>
</feature>
<feature type="compositionally biased region" description="Basic and acidic residues" evidence="1">
    <location>
        <begin position="46"/>
        <end position="58"/>
    </location>
</feature>
<dbReference type="GO" id="GO:0016887">
    <property type="term" value="F:ATP hydrolysis activity"/>
    <property type="evidence" value="ECO:0007669"/>
    <property type="project" value="InterPro"/>
</dbReference>
<keyword evidence="4" id="KW-1185">Reference proteome</keyword>
<dbReference type="GO" id="GO:0004842">
    <property type="term" value="F:ubiquitin-protein transferase activity"/>
    <property type="evidence" value="ECO:0007669"/>
    <property type="project" value="InterPro"/>
</dbReference>
<gene>
    <name evidence="3" type="ORF">BSAL_07855</name>
</gene>
<organism evidence="3 4">
    <name type="scientific">Bodo saltans</name>
    <name type="common">Flagellated protozoan</name>
    <dbReference type="NCBI Taxonomy" id="75058"/>
    <lineage>
        <taxon>Eukaryota</taxon>
        <taxon>Discoba</taxon>
        <taxon>Euglenozoa</taxon>
        <taxon>Kinetoplastea</taxon>
        <taxon>Metakinetoplastina</taxon>
        <taxon>Eubodonida</taxon>
        <taxon>Bodonidae</taxon>
        <taxon>Bodo</taxon>
    </lineage>
</organism>
<feature type="domain" description="AAA+ ATPase" evidence="2">
    <location>
        <begin position="2110"/>
        <end position="2259"/>
    </location>
</feature>
<protein>
    <recommendedName>
        <fullName evidence="2">AAA+ ATPase domain-containing protein</fullName>
    </recommendedName>
</protein>
<evidence type="ECO:0000256" key="1">
    <source>
        <dbReference type="SAM" id="MobiDB-lite"/>
    </source>
</evidence>
<feature type="region of interest" description="Disordered" evidence="1">
    <location>
        <begin position="317"/>
        <end position="353"/>
    </location>
</feature>
<reference evidence="4" key="1">
    <citation type="submission" date="2015-09" db="EMBL/GenBank/DDBJ databases">
        <authorList>
            <consortium name="Pathogen Informatics"/>
        </authorList>
    </citation>
    <scope>NUCLEOTIDE SEQUENCE [LARGE SCALE GENOMIC DNA]</scope>
    <source>
        <strain evidence="4">Lake Konstanz</strain>
    </source>
</reference>
<dbReference type="PANTHER" id="PTHR22605:SF16">
    <property type="entry name" value="E3 UBIQUITIN-PROTEIN LIGASE RNF213"/>
    <property type="match status" value="1"/>
</dbReference>
<feature type="domain" description="AAA+ ATPase" evidence="2">
    <location>
        <begin position="1781"/>
        <end position="1921"/>
    </location>
</feature>
<dbReference type="InterPro" id="IPR027417">
    <property type="entry name" value="P-loop_NTPase"/>
</dbReference>
<dbReference type="SUPFAM" id="SSF52540">
    <property type="entry name" value="P-loop containing nucleoside triphosphate hydrolases"/>
    <property type="match status" value="2"/>
</dbReference>